<evidence type="ECO:0000256" key="8">
    <source>
        <dbReference type="ARBA" id="ARBA00031108"/>
    </source>
</evidence>
<evidence type="ECO:0000313" key="10">
    <source>
        <dbReference type="EMBL" id="RJE84537.1"/>
    </source>
</evidence>
<comment type="pathway">
    <text evidence="2">Metabolic intermediate biosynthesis; acetyl-CoA biosynthesis; acetyl-CoA from acetate: step 2/2.</text>
</comment>
<dbReference type="GO" id="GO:0008959">
    <property type="term" value="F:phosphate acetyltransferase activity"/>
    <property type="evidence" value="ECO:0007669"/>
    <property type="project" value="UniProtKB-EC"/>
</dbReference>
<evidence type="ECO:0000313" key="11">
    <source>
        <dbReference type="Proteomes" id="UP000284202"/>
    </source>
</evidence>
<evidence type="ECO:0000256" key="1">
    <source>
        <dbReference type="ARBA" id="ARBA00000705"/>
    </source>
</evidence>
<dbReference type="InterPro" id="IPR042113">
    <property type="entry name" value="P_AcTrfase_dom1"/>
</dbReference>
<dbReference type="Proteomes" id="UP000284202">
    <property type="component" value="Unassembled WGS sequence"/>
</dbReference>
<dbReference type="OrthoDB" id="9808984at2"/>
<name>A0A418SUE9_9RHOB</name>
<dbReference type="EMBL" id="QZCG01000008">
    <property type="protein sequence ID" value="RJE84537.1"/>
    <property type="molecule type" value="Genomic_DNA"/>
</dbReference>
<dbReference type="RefSeq" id="WP_119749505.1">
    <property type="nucleotide sequence ID" value="NZ_QZCG01000008.1"/>
</dbReference>
<organism evidence="10 11">
    <name type="scientific">Paracoccus onubensis</name>
    <dbReference type="NCBI Taxonomy" id="1675788"/>
    <lineage>
        <taxon>Bacteria</taxon>
        <taxon>Pseudomonadati</taxon>
        <taxon>Pseudomonadota</taxon>
        <taxon>Alphaproteobacteria</taxon>
        <taxon>Rhodobacterales</taxon>
        <taxon>Paracoccaceae</taxon>
        <taxon>Paracoccus</taxon>
    </lineage>
</organism>
<dbReference type="InterPro" id="IPR012147">
    <property type="entry name" value="P_Ac_Bu_trans"/>
</dbReference>
<gene>
    <name evidence="10" type="primary">pta</name>
    <name evidence="10" type="ORF">D3P04_12880</name>
</gene>
<sequence length="348" mass="36436">MKLLADILLRAQDARRHIVLPEGDDSRIAQGAALAVERGVADVTLLGAPDAVAARLAEAGSGESDRLRILDPAATPFSEELAMLFHHLRRGKGVTPDEAERTARLPHVHAALMVRAGYADGTVGGAVLSTAQIVRTALQVIGPAPGSRLVSSYFLMMFCDRADGRNHGCIFSDAGLVIDPDAEQLAQIALDSASSYTSLTGKAARVAMLSFSTHGSASHSLSEKVSEATRLARQRAPKLLIDGELQFDAALLPEVAQRKAPDSPIAGNANVFIFPNLDAGNIGYKIAQRLGGAIAIGPVLQGLAQPANDLSRGCSAEDVFHMIALTALQAASHSTTQPQPVRQGAALP</sequence>
<evidence type="ECO:0000256" key="4">
    <source>
        <dbReference type="ARBA" id="ARBA00012707"/>
    </source>
</evidence>
<proteinExistence type="inferred from homology"/>
<comment type="similarity">
    <text evidence="3">Belongs to the phosphate acetyltransferase and butyryltransferase family.</text>
</comment>
<keyword evidence="6 10" id="KW-0808">Transferase</keyword>
<evidence type="ECO:0000259" key="9">
    <source>
        <dbReference type="Pfam" id="PF01515"/>
    </source>
</evidence>
<dbReference type="EC" id="2.3.1.8" evidence="4"/>
<dbReference type="Gene3D" id="3.40.50.10950">
    <property type="match status" value="1"/>
</dbReference>
<reference evidence="11" key="1">
    <citation type="submission" date="2018-09" db="EMBL/GenBank/DDBJ databases">
        <title>Acidovorax cavernicola nov. sp. isolated from Gruta de las Maravillas (Aracena, Spain).</title>
        <authorList>
            <person name="Jurado V."/>
            <person name="Gutierrez-Patricio S."/>
            <person name="Gonzalez-Pimentel J.L."/>
            <person name="Miller A.Z."/>
            <person name="Laiz L."/>
            <person name="Saiz-Jimenez C."/>
        </authorList>
    </citation>
    <scope>NUCLEOTIDE SEQUENCE [LARGE SCALE GENOMIC DNA]</scope>
    <source>
        <strain evidence="11">1011MAR3C25</strain>
    </source>
</reference>
<comment type="caution">
    <text evidence="10">The sequence shown here is derived from an EMBL/GenBank/DDBJ whole genome shotgun (WGS) entry which is preliminary data.</text>
</comment>
<evidence type="ECO:0000256" key="3">
    <source>
        <dbReference type="ARBA" id="ARBA00005656"/>
    </source>
</evidence>
<dbReference type="PANTHER" id="PTHR43356">
    <property type="entry name" value="PHOSPHATE ACETYLTRANSFERASE"/>
    <property type="match status" value="1"/>
</dbReference>
<accession>A0A418SUE9</accession>
<protein>
    <recommendedName>
        <fullName evidence="5">Phosphate acetyltransferase</fullName>
        <ecNumber evidence="4">2.3.1.8</ecNumber>
    </recommendedName>
    <alternativeName>
        <fullName evidence="8">Phosphotransacetylase</fullName>
    </alternativeName>
</protein>
<dbReference type="SUPFAM" id="SSF53659">
    <property type="entry name" value="Isocitrate/Isopropylmalate dehydrogenase-like"/>
    <property type="match status" value="1"/>
</dbReference>
<dbReference type="NCBIfam" id="NF007233">
    <property type="entry name" value="PRK09653.1"/>
    <property type="match status" value="1"/>
</dbReference>
<dbReference type="Gene3D" id="3.40.50.10750">
    <property type="entry name" value="Isocitrate/Isopropylmalate dehydrogenase-like"/>
    <property type="match status" value="1"/>
</dbReference>
<dbReference type="AlphaFoldDB" id="A0A418SUE9"/>
<evidence type="ECO:0000256" key="6">
    <source>
        <dbReference type="ARBA" id="ARBA00022679"/>
    </source>
</evidence>
<dbReference type="InterPro" id="IPR050500">
    <property type="entry name" value="Phos_Acetyltrans/Butyryltrans"/>
</dbReference>
<keyword evidence="11" id="KW-1185">Reference proteome</keyword>
<dbReference type="InterPro" id="IPR004614">
    <property type="entry name" value="P_AcTrfase"/>
</dbReference>
<feature type="domain" description="Phosphate acetyl/butaryl transferase" evidence="9">
    <location>
        <begin position="5"/>
        <end position="327"/>
    </location>
</feature>
<evidence type="ECO:0000256" key="2">
    <source>
        <dbReference type="ARBA" id="ARBA00004989"/>
    </source>
</evidence>
<keyword evidence="7 10" id="KW-0012">Acyltransferase</keyword>
<dbReference type="NCBIfam" id="TIGR00651">
    <property type="entry name" value="pta"/>
    <property type="match status" value="1"/>
</dbReference>
<evidence type="ECO:0000256" key="5">
    <source>
        <dbReference type="ARBA" id="ARBA00021528"/>
    </source>
</evidence>
<dbReference type="InterPro" id="IPR042112">
    <property type="entry name" value="P_AcTrfase_dom2"/>
</dbReference>
<dbReference type="Pfam" id="PF01515">
    <property type="entry name" value="PTA_PTB"/>
    <property type="match status" value="1"/>
</dbReference>
<evidence type="ECO:0000256" key="7">
    <source>
        <dbReference type="ARBA" id="ARBA00023315"/>
    </source>
</evidence>
<dbReference type="InterPro" id="IPR002505">
    <property type="entry name" value="PTA_PTB"/>
</dbReference>
<comment type="catalytic activity">
    <reaction evidence="1">
        <text>acetyl-CoA + phosphate = acetyl phosphate + CoA</text>
        <dbReference type="Rhea" id="RHEA:19521"/>
        <dbReference type="ChEBI" id="CHEBI:22191"/>
        <dbReference type="ChEBI" id="CHEBI:43474"/>
        <dbReference type="ChEBI" id="CHEBI:57287"/>
        <dbReference type="ChEBI" id="CHEBI:57288"/>
        <dbReference type="EC" id="2.3.1.8"/>
    </reaction>
</comment>
<dbReference type="PANTHER" id="PTHR43356:SF3">
    <property type="entry name" value="PHOSPHATE ACETYLTRANSFERASE"/>
    <property type="match status" value="1"/>
</dbReference>
<dbReference type="PIRSF" id="PIRSF000428">
    <property type="entry name" value="P_Ac_trans"/>
    <property type="match status" value="1"/>
</dbReference>